<dbReference type="Pfam" id="PF03470">
    <property type="entry name" value="zf-XS"/>
    <property type="match status" value="1"/>
</dbReference>
<reference evidence="3 4" key="1">
    <citation type="submission" date="2020-02" db="EMBL/GenBank/DDBJ databases">
        <authorList>
            <person name="Ma Q."/>
            <person name="Huang Y."/>
            <person name="Song X."/>
            <person name="Pei D."/>
        </authorList>
    </citation>
    <scope>NUCLEOTIDE SEQUENCE [LARGE SCALE GENOMIC DNA]</scope>
    <source>
        <strain evidence="3">Sxm20200214</strain>
        <tissue evidence="3">Leaf</tissue>
    </source>
</reference>
<evidence type="ECO:0000313" key="4">
    <source>
        <dbReference type="Proteomes" id="UP000886595"/>
    </source>
</evidence>
<name>A0A8X7PYM2_BRACI</name>
<organism evidence="3 4">
    <name type="scientific">Brassica carinata</name>
    <name type="common">Ethiopian mustard</name>
    <name type="synonym">Abyssinian cabbage</name>
    <dbReference type="NCBI Taxonomy" id="52824"/>
    <lineage>
        <taxon>Eukaryota</taxon>
        <taxon>Viridiplantae</taxon>
        <taxon>Streptophyta</taxon>
        <taxon>Embryophyta</taxon>
        <taxon>Tracheophyta</taxon>
        <taxon>Spermatophyta</taxon>
        <taxon>Magnoliopsida</taxon>
        <taxon>eudicotyledons</taxon>
        <taxon>Gunneridae</taxon>
        <taxon>Pentapetalae</taxon>
        <taxon>rosids</taxon>
        <taxon>malvids</taxon>
        <taxon>Brassicales</taxon>
        <taxon>Brassicaceae</taxon>
        <taxon>Brassiceae</taxon>
        <taxon>Brassica</taxon>
    </lineage>
</organism>
<proteinExistence type="predicted"/>
<protein>
    <recommendedName>
        <fullName evidence="2">Zinc finger-XS domain-containing protein</fullName>
    </recommendedName>
</protein>
<dbReference type="AlphaFoldDB" id="A0A8X7PYM2"/>
<evidence type="ECO:0000256" key="1">
    <source>
        <dbReference type="SAM" id="MobiDB-lite"/>
    </source>
</evidence>
<dbReference type="GO" id="GO:0080188">
    <property type="term" value="P:gene silencing by siRNA-directed DNA methylation"/>
    <property type="evidence" value="ECO:0007669"/>
    <property type="project" value="InterPro"/>
</dbReference>
<feature type="compositionally biased region" description="Acidic residues" evidence="1">
    <location>
        <begin position="7"/>
        <end position="20"/>
    </location>
</feature>
<dbReference type="InterPro" id="IPR005381">
    <property type="entry name" value="Znf-XS_domain"/>
</dbReference>
<dbReference type="EMBL" id="JAAMPC010000015">
    <property type="protein sequence ID" value="KAG2259648.1"/>
    <property type="molecule type" value="Genomic_DNA"/>
</dbReference>
<evidence type="ECO:0000259" key="2">
    <source>
        <dbReference type="Pfam" id="PF03470"/>
    </source>
</evidence>
<feature type="domain" description="Zinc finger-XS" evidence="2">
    <location>
        <begin position="45"/>
        <end position="87"/>
    </location>
</feature>
<gene>
    <name evidence="3" type="ORF">Bca52824_078942</name>
</gene>
<feature type="region of interest" description="Disordered" evidence="1">
    <location>
        <begin position="1"/>
        <end position="24"/>
    </location>
</feature>
<comment type="caution">
    <text evidence="3">The sequence shown here is derived from an EMBL/GenBank/DDBJ whole genome shotgun (WGS) entry which is preliminary data.</text>
</comment>
<sequence length="108" mass="11979">MDVQPPPDEESEISESEIDDYSQKPYLKLQTGHYKVKKVNGTLRCPFCSGKKKQDYKYKELMAHASGVSKGSVSRSAKQKANHLALAKYLETELAGGDHAEPIPPDSQ</sequence>
<dbReference type="InterPro" id="IPR045177">
    <property type="entry name" value="FDM1-5/IDN2"/>
</dbReference>
<accession>A0A8X7PYM2</accession>
<keyword evidence="4" id="KW-1185">Reference proteome</keyword>
<evidence type="ECO:0000313" key="3">
    <source>
        <dbReference type="EMBL" id="KAG2259648.1"/>
    </source>
</evidence>
<dbReference type="PANTHER" id="PTHR21596">
    <property type="entry name" value="RIBONUCLEASE P SUBUNIT P38"/>
    <property type="match status" value="1"/>
</dbReference>
<dbReference type="Proteomes" id="UP000886595">
    <property type="component" value="Unassembled WGS sequence"/>
</dbReference>
<dbReference type="PANTHER" id="PTHR21596:SF68">
    <property type="entry name" value="FACTOR OF DNA METHYLATION 1-5_IDN2 DOMAIN-CONTAINING PROTEIN"/>
    <property type="match status" value="1"/>
</dbReference>
<dbReference type="OrthoDB" id="1699924at2759"/>